<name>A0A4Y6PNY4_PERCE</name>
<evidence type="ECO:0000313" key="2">
    <source>
        <dbReference type="Proteomes" id="UP000315995"/>
    </source>
</evidence>
<dbReference type="AlphaFoldDB" id="A0A4Y6PNY4"/>
<protein>
    <submittedName>
        <fullName evidence="1">Uncharacterized protein</fullName>
    </submittedName>
</protein>
<accession>A0A5B8Y646</accession>
<sequence>MRVVPPMCRTIVLVAVAAFLLPTLLPTRAEAQECESEALDALARARRVRSFQLDFSRYRRDLDTRFDRLYRWLEDGGEDVEWSTQFSWLGDNYKFSDYALCTAQGERAAQLNGGWNGFALETRNRKWDVRLRLMLFDAGDGVSPDDLPRDDNGDVIFDDDAVGYGQLFYGVYLQVTEWFGVTVGGVSDSQRLQHIGTTTTDEGDVKTSTRIQTNTVGEPGWYLSASIPKWKLSTDFIFGAADSVDVGMLRAASIPMPFVDGLEALAGGGYLGYEDTTVGYLGARYRPVSFVETTLELAVEPVRVRSVRGRAEVDWSHPFYPELELLPGQPSKWLVGAEAGAFVEASLFNSAYLEAQEGRSNVTGLLGGASLGVIARPVGFNFEVYGGVNPAAHLARIVDVVDKPLFGTRLMVRTGW</sequence>
<reference evidence="1 2" key="1">
    <citation type="submission" date="2019-06" db="EMBL/GenBank/DDBJ databases">
        <title>Persicimonas caeni gen. nov., sp. nov., a predatory bacterium isolated from solar saltern.</title>
        <authorList>
            <person name="Wang S."/>
        </authorList>
    </citation>
    <scope>NUCLEOTIDE SEQUENCE [LARGE SCALE GENOMIC DNA]</scope>
    <source>
        <strain evidence="1 2">YN101</strain>
    </source>
</reference>
<keyword evidence="2" id="KW-1185">Reference proteome</keyword>
<dbReference type="RefSeq" id="WP_141196534.1">
    <property type="nucleotide sequence ID" value="NZ_CP041186.1"/>
</dbReference>
<evidence type="ECO:0000313" key="1">
    <source>
        <dbReference type="EMBL" id="QDG50038.1"/>
    </source>
</evidence>
<gene>
    <name evidence="1" type="ORF">FIV42_04580</name>
</gene>
<proteinExistence type="predicted"/>
<organism evidence="1 2">
    <name type="scientific">Persicimonas caeni</name>
    <dbReference type="NCBI Taxonomy" id="2292766"/>
    <lineage>
        <taxon>Bacteria</taxon>
        <taxon>Deltaproteobacteria</taxon>
        <taxon>Bradymonadales</taxon>
        <taxon>Bradymonadaceae</taxon>
        <taxon>Persicimonas</taxon>
    </lineage>
</organism>
<accession>A0A4Y6PNY4</accession>
<dbReference type="Proteomes" id="UP000315995">
    <property type="component" value="Chromosome"/>
</dbReference>
<dbReference type="EMBL" id="CP041186">
    <property type="protein sequence ID" value="QDG50038.1"/>
    <property type="molecule type" value="Genomic_DNA"/>
</dbReference>